<sequence>MTLSDSPGGSTSKSLEEQAYYGSEQGQSLGPGNEPFQDAPEGDGQSSRAHVTRLMMRRSNNGYEGDEMDPEVLSRVETLARTLSQHRVRDGPLEIDPDNFDAKEIIGSFVRDSQDQGIHLRKAGVIAEDFIVIGEDCSAAEAPTFEDILLLPRTIFRGIRAAKNTKTRAIVTNANVLAKPGEMVLVLGRPGAGCSSFLKTISGETSKFKKVEGSISYDGIPQKEMMRKYKADVVYNGEVDVHFPHLTVQQTLDFALACTTPNVRVNGATRSQYVAAMRELYGTIFGLRHTYNTKVGNDFVRGVSGGERKRVSIAEALAARGSIYCWDNATRGLDASTALEFAQAIRLMTNLQKSVALVTIYQASENIYECFDKVTILYDGRQIYYGEVEQAKDYFRKLGYVCPARQSTPEFLTALTDTKGLHEYVPDFEKSIPKSAEDFEKCWIQSKEYQQMKEDIRIYKQETKVENTKHLYDQSLAQEKSKLTRSRSAYTVSFMEQIKLCTRRGFERIYGDKAFTVTNIIASVIQGLVTGSLYYNIPSGVSGSFSRGGVFYFAILYTSLMGLAKISLESRPIMEKHRTYSLYHPAAEAFASSVSEFPFRFISTTAFYLLIFFLSGMTRSAGRFFTSFLFLIICAESINALFDLITAFSSSVSQANSVAGTVLMALVLYSNYMIQTRAMHPWFRWISYSTPIRYTFESMLNSEFHARKMDCSSNIIPAGPSYSGVSVNNKVCAFVGSRPGEPYVLGDNYLSGQFAYNYSNTWKNLGYVFAFLVVYLLLKCLVTELRPPSSGGGDTLVFKKGAKRLGTPSDEENDEASLTMAEAKKNIDNGSEDTSSMASNVFKDLKSDGVFVWKDVCYTIPYKGSTRKLLDNVTGYCVPGTLTALMGESGAGKTTLLNTLAQRNVGVITGDMLVNGNPIDVSFERRTGYVQQQDVHVSEMTVRESLRFAARLRRPASVPDAEKLDYVEKIMEILDMGEYADALVGDSGFGLNVEQRKKVSIGVELAAKPDLLLFLDEPTSGLDSQSAWAIIQILRRLAEAGQSILCTIHQPSATLFEQFDRLLLLKKGGQTVYFGPIGENSRDLIGYFEENGARECTRSENPAEYILEAIGAGATASVKEDWYEIWKNSRQFNQAKEEVDKLLRESANKEASEDTGPSSKYAAPYFYQFKVVYARTSTIFWRDVNYLMSKMMLHLSAGLFIGFTFYNVGTSYTGLQNTMFAAFLALIISAPAMNQIQARAIASRELYEVRESKSNTFHWMFLVLTQYLCELPYQLIFSTIFFVGFYFPLRVHYEARYAGVFFLTYCIMFQLYFVGLGLMLLYAAPNLASAGVMLSLSLSFLLSFCGVVQPASLMPGFWTFMWKVSPYTYFVQNAVGVVLHNKPVVCRKREMSFLNPPAGQTCGEYMKDFLSQSAGYIYNPDATENCGYCVFKVGDEYLKQISASYSNIWRNFGFYWVYIGFNIFAMVALYYIFHVSNFSLKETKIGKAIMGKLKKE</sequence>
<dbReference type="GO" id="GO:0016887">
    <property type="term" value="F:ATP hydrolysis activity"/>
    <property type="evidence" value="ECO:0007669"/>
    <property type="project" value="InterPro"/>
</dbReference>
<evidence type="ECO:0000256" key="1">
    <source>
        <dbReference type="ARBA" id="ARBA00004141"/>
    </source>
</evidence>
<dbReference type="InterPro" id="IPR003593">
    <property type="entry name" value="AAA+_ATPase"/>
</dbReference>
<evidence type="ECO:0000313" key="14">
    <source>
        <dbReference type="EMBL" id="CEP63540.1"/>
    </source>
</evidence>
<comment type="subcellular location">
    <subcellularLocation>
        <location evidence="1">Membrane</location>
        <topology evidence="1">Multi-pass membrane protein</topology>
    </subcellularLocation>
</comment>
<dbReference type="InterPro" id="IPR034003">
    <property type="entry name" value="ABCG_PDR_2"/>
</dbReference>
<feature type="transmembrane region" description="Helical" evidence="12">
    <location>
        <begin position="1299"/>
        <end position="1324"/>
    </location>
</feature>
<dbReference type="HOGENOM" id="CLU_000604_35_0_1"/>
<feature type="transmembrane region" description="Helical" evidence="12">
    <location>
        <begin position="657"/>
        <end position="674"/>
    </location>
</feature>
<dbReference type="GeneID" id="34687051"/>
<evidence type="ECO:0000256" key="10">
    <source>
        <dbReference type="ARBA" id="ARBA00023180"/>
    </source>
</evidence>
<keyword evidence="3" id="KW-0813">Transport</keyword>
<feature type="region of interest" description="Disordered" evidence="11">
    <location>
        <begin position="1"/>
        <end position="49"/>
    </location>
</feature>
<feature type="transmembrane region" description="Helical" evidence="12">
    <location>
        <begin position="514"/>
        <end position="537"/>
    </location>
</feature>
<dbReference type="STRING" id="1245769.A0A0C7N0C1"/>
<dbReference type="RefSeq" id="XP_022629754.1">
    <property type="nucleotide sequence ID" value="XM_022771145.1"/>
</dbReference>
<feature type="transmembrane region" description="Helical" evidence="12">
    <location>
        <begin position="1191"/>
        <end position="1209"/>
    </location>
</feature>
<dbReference type="FunFam" id="3.40.50.300:FF:000054">
    <property type="entry name" value="ABC multidrug transporter atrF"/>
    <property type="match status" value="1"/>
</dbReference>
<dbReference type="PANTHER" id="PTHR19241">
    <property type="entry name" value="ATP-BINDING CASSETTE TRANSPORTER"/>
    <property type="match status" value="1"/>
</dbReference>
<evidence type="ECO:0000256" key="5">
    <source>
        <dbReference type="ARBA" id="ARBA00022737"/>
    </source>
</evidence>
<feature type="transmembrane region" description="Helical" evidence="12">
    <location>
        <begin position="1257"/>
        <end position="1287"/>
    </location>
</feature>
<feature type="domain" description="ABC transporter" evidence="13">
    <location>
        <begin position="851"/>
        <end position="1092"/>
    </location>
</feature>
<dbReference type="Proteomes" id="UP000054304">
    <property type="component" value="Unassembled WGS sequence"/>
</dbReference>
<dbReference type="GO" id="GO:0140359">
    <property type="term" value="F:ABC-type transporter activity"/>
    <property type="evidence" value="ECO:0007669"/>
    <property type="project" value="InterPro"/>
</dbReference>
<dbReference type="PROSITE" id="PS00211">
    <property type="entry name" value="ABC_TRANSPORTER_1"/>
    <property type="match status" value="1"/>
</dbReference>
<evidence type="ECO:0000256" key="7">
    <source>
        <dbReference type="ARBA" id="ARBA00022840"/>
    </source>
</evidence>
<protein>
    <submittedName>
        <fullName evidence="14">LALA0S08e04830g1_1</fullName>
    </submittedName>
</protein>
<feature type="transmembrane region" description="Helical" evidence="12">
    <location>
        <begin position="549"/>
        <end position="568"/>
    </location>
</feature>
<keyword evidence="4 12" id="KW-0812">Transmembrane</keyword>
<evidence type="ECO:0000313" key="15">
    <source>
        <dbReference type="Proteomes" id="UP000054304"/>
    </source>
</evidence>
<dbReference type="Pfam" id="PF06422">
    <property type="entry name" value="PDR_CDR"/>
    <property type="match status" value="1"/>
</dbReference>
<evidence type="ECO:0000256" key="4">
    <source>
        <dbReference type="ARBA" id="ARBA00022692"/>
    </source>
</evidence>
<evidence type="ECO:0000256" key="3">
    <source>
        <dbReference type="ARBA" id="ARBA00022448"/>
    </source>
</evidence>
<gene>
    <name evidence="14" type="ORF">LALA0_S08e04830g</name>
</gene>
<keyword evidence="9 12" id="KW-0472">Membrane</keyword>
<dbReference type="CDD" id="cd03232">
    <property type="entry name" value="ABCG_PDR_domain2"/>
    <property type="match status" value="1"/>
</dbReference>
<evidence type="ECO:0000256" key="8">
    <source>
        <dbReference type="ARBA" id="ARBA00022989"/>
    </source>
</evidence>
<dbReference type="InterPro" id="IPR013525">
    <property type="entry name" value="ABC2_TM"/>
</dbReference>
<accession>A0A0C7N0C1</accession>
<evidence type="ECO:0000256" key="2">
    <source>
        <dbReference type="ARBA" id="ARBA00006012"/>
    </source>
</evidence>
<keyword evidence="8 12" id="KW-1133">Transmembrane helix</keyword>
<name>A0A0C7N0C1_9SACH</name>
<dbReference type="Pfam" id="PF00005">
    <property type="entry name" value="ABC_tran"/>
    <property type="match status" value="2"/>
</dbReference>
<dbReference type="SMART" id="SM00382">
    <property type="entry name" value="AAA"/>
    <property type="match status" value="2"/>
</dbReference>
<keyword evidence="5" id="KW-0677">Repeat</keyword>
<dbReference type="OrthoDB" id="245989at2759"/>
<feature type="transmembrane region" description="Helical" evidence="12">
    <location>
        <begin position="765"/>
        <end position="782"/>
    </location>
</feature>
<feature type="transmembrane region" description="Helical" evidence="12">
    <location>
        <begin position="624"/>
        <end position="645"/>
    </location>
</feature>
<dbReference type="Pfam" id="PF01061">
    <property type="entry name" value="ABC2_membrane"/>
    <property type="match status" value="2"/>
</dbReference>
<dbReference type="Gene3D" id="3.40.50.300">
    <property type="entry name" value="P-loop containing nucleotide triphosphate hydrolases"/>
    <property type="match status" value="2"/>
</dbReference>
<dbReference type="GO" id="GO:0005886">
    <property type="term" value="C:plasma membrane"/>
    <property type="evidence" value="ECO:0007669"/>
    <property type="project" value="UniProtKB-ARBA"/>
</dbReference>
<dbReference type="PROSITE" id="PS50893">
    <property type="entry name" value="ABC_TRANSPORTER_2"/>
    <property type="match status" value="2"/>
</dbReference>
<dbReference type="InterPro" id="IPR034001">
    <property type="entry name" value="ABCG_PDR_1"/>
</dbReference>
<comment type="similarity">
    <text evidence="2">Belongs to the ABC transporter superfamily. ABCG family. PDR (TC 3.A.1.205) subfamily.</text>
</comment>
<proteinExistence type="inferred from homology"/>
<feature type="transmembrane region" description="Helical" evidence="12">
    <location>
        <begin position="599"/>
        <end position="618"/>
    </location>
</feature>
<feature type="domain" description="ABC transporter" evidence="13">
    <location>
        <begin position="156"/>
        <end position="404"/>
    </location>
</feature>
<dbReference type="FunFam" id="3.40.50.300:FF:001460">
    <property type="entry name" value="ATP-binding cassette transporter"/>
    <property type="match status" value="1"/>
</dbReference>
<dbReference type="EMBL" id="LN736367">
    <property type="protein sequence ID" value="CEP63540.1"/>
    <property type="molecule type" value="Genomic_DNA"/>
</dbReference>
<feature type="compositionally biased region" description="Polar residues" evidence="11">
    <location>
        <begin position="1"/>
        <end position="13"/>
    </location>
</feature>
<keyword evidence="7" id="KW-0067">ATP-binding</keyword>
<feature type="transmembrane region" description="Helical" evidence="12">
    <location>
        <begin position="1336"/>
        <end position="1358"/>
    </location>
</feature>
<evidence type="ECO:0000256" key="6">
    <source>
        <dbReference type="ARBA" id="ARBA00022741"/>
    </source>
</evidence>
<evidence type="ECO:0000256" key="12">
    <source>
        <dbReference type="SAM" id="Phobius"/>
    </source>
</evidence>
<evidence type="ECO:0000256" key="9">
    <source>
        <dbReference type="ARBA" id="ARBA00023136"/>
    </source>
</evidence>
<feature type="transmembrane region" description="Helical" evidence="12">
    <location>
        <begin position="1215"/>
        <end position="1236"/>
    </location>
</feature>
<dbReference type="Pfam" id="PF19055">
    <property type="entry name" value="ABC2_membrane_7"/>
    <property type="match status" value="1"/>
</dbReference>
<dbReference type="GO" id="GO:0005524">
    <property type="term" value="F:ATP binding"/>
    <property type="evidence" value="ECO:0007669"/>
    <property type="project" value="UniProtKB-KW"/>
</dbReference>
<evidence type="ECO:0000259" key="13">
    <source>
        <dbReference type="PROSITE" id="PS50893"/>
    </source>
</evidence>
<feature type="transmembrane region" description="Helical" evidence="12">
    <location>
        <begin position="1454"/>
        <end position="1473"/>
    </location>
</feature>
<keyword evidence="10" id="KW-0325">Glycoprotein</keyword>
<dbReference type="InterPro" id="IPR017871">
    <property type="entry name" value="ABC_transporter-like_CS"/>
</dbReference>
<dbReference type="InterPro" id="IPR043926">
    <property type="entry name" value="ABCG_dom"/>
</dbReference>
<dbReference type="CDD" id="cd03233">
    <property type="entry name" value="ABCG_PDR_domain1"/>
    <property type="match status" value="1"/>
</dbReference>
<dbReference type="SUPFAM" id="SSF52540">
    <property type="entry name" value="P-loop containing nucleoside triphosphate hydrolases"/>
    <property type="match status" value="2"/>
</dbReference>
<organism evidence="14 15">
    <name type="scientific">Lachancea lanzarotensis</name>
    <dbReference type="NCBI Taxonomy" id="1245769"/>
    <lineage>
        <taxon>Eukaryota</taxon>
        <taxon>Fungi</taxon>
        <taxon>Dikarya</taxon>
        <taxon>Ascomycota</taxon>
        <taxon>Saccharomycotina</taxon>
        <taxon>Saccharomycetes</taxon>
        <taxon>Saccharomycetales</taxon>
        <taxon>Saccharomycetaceae</taxon>
        <taxon>Lachancea</taxon>
    </lineage>
</organism>
<keyword evidence="6" id="KW-0547">Nucleotide-binding</keyword>
<dbReference type="InterPro" id="IPR010929">
    <property type="entry name" value="PDR_CDR_ABC"/>
</dbReference>
<evidence type="ECO:0000256" key="11">
    <source>
        <dbReference type="SAM" id="MobiDB-lite"/>
    </source>
</evidence>
<dbReference type="InterPro" id="IPR003439">
    <property type="entry name" value="ABC_transporter-like_ATP-bd"/>
</dbReference>
<keyword evidence="15" id="KW-1185">Reference proteome</keyword>
<reference evidence="14 15" key="1">
    <citation type="submission" date="2014-12" db="EMBL/GenBank/DDBJ databases">
        <authorList>
            <person name="Neuveglise Cecile"/>
        </authorList>
    </citation>
    <scope>NUCLEOTIDE SEQUENCE [LARGE SCALE GENOMIC DNA]</scope>
    <source>
        <strain evidence="14 15">CBS 12615</strain>
    </source>
</reference>
<dbReference type="InterPro" id="IPR027417">
    <property type="entry name" value="P-loop_NTPase"/>
</dbReference>